<dbReference type="RefSeq" id="WP_188392339.1">
    <property type="nucleotide sequence ID" value="NZ_BMEV01000037.1"/>
</dbReference>
<dbReference type="Proteomes" id="UP000602050">
    <property type="component" value="Unassembled WGS sequence"/>
</dbReference>
<dbReference type="Pfam" id="PF13177">
    <property type="entry name" value="DNA_pol3_delta2"/>
    <property type="match status" value="1"/>
</dbReference>
<reference evidence="1" key="2">
    <citation type="submission" date="2020-09" db="EMBL/GenBank/DDBJ databases">
        <authorList>
            <person name="Sun Q."/>
            <person name="Zhou Y."/>
        </authorList>
    </citation>
    <scope>NUCLEOTIDE SEQUENCE</scope>
    <source>
        <strain evidence="1">CGMCC 1.12360</strain>
    </source>
</reference>
<dbReference type="PANTHER" id="PTHR11669">
    <property type="entry name" value="REPLICATION FACTOR C / DNA POLYMERASE III GAMMA-TAU SUBUNIT"/>
    <property type="match status" value="1"/>
</dbReference>
<gene>
    <name evidence="1" type="ORF">GCM10010978_20820</name>
</gene>
<dbReference type="Gene3D" id="3.40.50.300">
    <property type="entry name" value="P-loop containing nucleotide triphosphate hydrolases"/>
    <property type="match status" value="1"/>
</dbReference>
<proteinExistence type="predicted"/>
<name>A0A8J2TM94_9BACI</name>
<dbReference type="GO" id="GO:0006261">
    <property type="term" value="P:DNA-templated DNA replication"/>
    <property type="evidence" value="ECO:0007669"/>
    <property type="project" value="TreeGrafter"/>
</dbReference>
<dbReference type="EMBL" id="BMEV01000037">
    <property type="protein sequence ID" value="GFZ79221.1"/>
    <property type="molecule type" value="Genomic_DNA"/>
</dbReference>
<reference evidence="1" key="1">
    <citation type="journal article" date="2014" name="Int. J. Syst. Evol. Microbiol.">
        <title>Complete genome sequence of Corynebacterium casei LMG S-19264T (=DSM 44701T), isolated from a smear-ripened cheese.</title>
        <authorList>
            <consortium name="US DOE Joint Genome Institute (JGI-PGF)"/>
            <person name="Walter F."/>
            <person name="Albersmeier A."/>
            <person name="Kalinowski J."/>
            <person name="Ruckert C."/>
        </authorList>
    </citation>
    <scope>NUCLEOTIDE SEQUENCE</scope>
    <source>
        <strain evidence="1">CGMCC 1.12360</strain>
    </source>
</reference>
<protein>
    <submittedName>
        <fullName evidence="1">DNA polymerase III subunit delta</fullName>
    </submittedName>
</protein>
<dbReference type="NCBIfam" id="NF005972">
    <property type="entry name" value="PRK08058.1"/>
    <property type="match status" value="1"/>
</dbReference>
<accession>A0A8J2TM94</accession>
<dbReference type="AlphaFoldDB" id="A0A8J2TM94"/>
<dbReference type="InterPro" id="IPR050238">
    <property type="entry name" value="DNA_Rep/Repair_Clamp_Loader"/>
</dbReference>
<organism evidence="1 2">
    <name type="scientific">Compostibacillus humi</name>
    <dbReference type="NCBI Taxonomy" id="1245525"/>
    <lineage>
        <taxon>Bacteria</taxon>
        <taxon>Bacillati</taxon>
        <taxon>Bacillota</taxon>
        <taxon>Bacilli</taxon>
        <taxon>Bacillales</taxon>
        <taxon>Bacillaceae</taxon>
        <taxon>Compostibacillus</taxon>
    </lineage>
</organism>
<sequence length="327" mass="38011">MNTWSEVREIQPLAEKILTNSIKKGRISHAYLLHGERGTGKEAIALLMAKVLFCKEKEGAEPCHHCVHCRRIDSRNHPDVHWIEPDGKSIKTEQIENLQKEFVYTGLESNRKVYVIKDADTLTINASNRILKFLEEPSRETTAIMLTENGQSILPTIRSRCQIIELKPLQPKMLQKRLVHQGMDEDNAKFFSALTNNLTEAETWHEDGWFAETRRLVVQLLEKFLNNSGDVYLFLHDQWIPHFQDRGEQEKGLDVMLLAFKDILYEHIGLKEDQVFLGKDILERAVLVFSQEKVTMILHEILHAKRKLKQNVQPVFVFEQLALQIQR</sequence>
<dbReference type="InterPro" id="IPR027417">
    <property type="entry name" value="P-loop_NTPase"/>
</dbReference>
<evidence type="ECO:0000313" key="1">
    <source>
        <dbReference type="EMBL" id="GFZ79221.1"/>
    </source>
</evidence>
<keyword evidence="2" id="KW-1185">Reference proteome</keyword>
<comment type="caution">
    <text evidence="1">The sequence shown here is derived from an EMBL/GenBank/DDBJ whole genome shotgun (WGS) entry which is preliminary data.</text>
</comment>
<dbReference type="FunFam" id="3.40.50.300:FF:001255">
    <property type="entry name" value="DNA polymerase III subunit delta"/>
    <property type="match status" value="1"/>
</dbReference>
<dbReference type="GO" id="GO:0008408">
    <property type="term" value="F:3'-5' exonuclease activity"/>
    <property type="evidence" value="ECO:0007669"/>
    <property type="project" value="InterPro"/>
</dbReference>
<dbReference type="GO" id="GO:0003887">
    <property type="term" value="F:DNA-directed DNA polymerase activity"/>
    <property type="evidence" value="ECO:0007669"/>
    <property type="project" value="InterPro"/>
</dbReference>
<dbReference type="NCBIfam" id="TIGR00678">
    <property type="entry name" value="holB"/>
    <property type="match status" value="1"/>
</dbReference>
<evidence type="ECO:0000313" key="2">
    <source>
        <dbReference type="Proteomes" id="UP000602050"/>
    </source>
</evidence>
<dbReference type="PANTHER" id="PTHR11669:SF8">
    <property type="entry name" value="DNA POLYMERASE III SUBUNIT DELTA"/>
    <property type="match status" value="1"/>
</dbReference>
<dbReference type="SUPFAM" id="SSF52540">
    <property type="entry name" value="P-loop containing nucleoside triphosphate hydrolases"/>
    <property type="match status" value="1"/>
</dbReference>
<dbReference type="InterPro" id="IPR004622">
    <property type="entry name" value="DNA_pol_HolB"/>
</dbReference>